<dbReference type="CDD" id="cd02440">
    <property type="entry name" value="AdoMet_MTases"/>
    <property type="match status" value="1"/>
</dbReference>
<reference evidence="2" key="1">
    <citation type="submission" date="2023-06" db="EMBL/GenBank/DDBJ databases">
        <title>Genome-scale phylogeny and comparative genomics of the fungal order Sordariales.</title>
        <authorList>
            <consortium name="Lawrence Berkeley National Laboratory"/>
            <person name="Hensen N."/>
            <person name="Bonometti L."/>
            <person name="Westerberg I."/>
            <person name="Brannstrom I.O."/>
            <person name="Guillou S."/>
            <person name="Cros-Aarteil S."/>
            <person name="Calhoun S."/>
            <person name="Haridas S."/>
            <person name="Kuo A."/>
            <person name="Mondo S."/>
            <person name="Pangilinan J."/>
            <person name="Riley R."/>
            <person name="Labutti K."/>
            <person name="Andreopoulos B."/>
            <person name="Lipzen A."/>
            <person name="Chen C."/>
            <person name="Yanf M."/>
            <person name="Daum C."/>
            <person name="Ng V."/>
            <person name="Clum A."/>
            <person name="Steindorff A."/>
            <person name="Ohm R."/>
            <person name="Martin F."/>
            <person name="Silar P."/>
            <person name="Natvig D."/>
            <person name="Lalanne C."/>
            <person name="Gautier V."/>
            <person name="Ament-Velasquez S.L."/>
            <person name="Kruys A."/>
            <person name="Hutchinson M.I."/>
            <person name="Powell A.J."/>
            <person name="Barry K."/>
            <person name="Miller A.N."/>
            <person name="Grigoriev I.V."/>
            <person name="Debuchy R."/>
            <person name="Gladieux P."/>
            <person name="Thoren M.H."/>
            <person name="Johannesson H."/>
        </authorList>
    </citation>
    <scope>NUCLEOTIDE SEQUENCE</scope>
    <source>
        <strain evidence="2">CBS 606.72</strain>
    </source>
</reference>
<keyword evidence="3" id="KW-1185">Reference proteome</keyword>
<sequence length="210" mass="23304">MATRSWVAKGTLSASSLNSTILQYRNLHGRTYQNFGGDINHHLLTTGLVGKLYLNPLDKPTNVLDVGTSTGIWALDFADEFPHADFVIDDASKPWTCPDDTFDYIHIHYMLGTFKDWVAVYREVCRCLGPGGWIEHADVSHNVQGHQEANLKLPVGAWPADKALRELGSVHQASLVTGLDGFGMYVLTHVMGWKVKAGLTNKSHHGYCVW</sequence>
<dbReference type="PANTHER" id="PTHR43591:SF10">
    <property type="entry name" value="ABC TRANSMEMBRANE TYPE-1 DOMAIN-CONTAINING PROTEIN-RELATED"/>
    <property type="match status" value="1"/>
</dbReference>
<dbReference type="GO" id="GO:0032259">
    <property type="term" value="P:methylation"/>
    <property type="evidence" value="ECO:0007669"/>
    <property type="project" value="UniProtKB-KW"/>
</dbReference>
<comment type="similarity">
    <text evidence="1">Belongs to the methyltransferase superfamily. LaeA methyltransferase family.</text>
</comment>
<comment type="caution">
    <text evidence="2">The sequence shown here is derived from an EMBL/GenBank/DDBJ whole genome shotgun (WGS) entry which is preliminary data.</text>
</comment>
<dbReference type="Gene3D" id="3.40.50.150">
    <property type="entry name" value="Vaccinia Virus protein VP39"/>
    <property type="match status" value="1"/>
</dbReference>
<proteinExistence type="inferred from homology"/>
<evidence type="ECO:0000256" key="1">
    <source>
        <dbReference type="ARBA" id="ARBA00038158"/>
    </source>
</evidence>
<evidence type="ECO:0000313" key="2">
    <source>
        <dbReference type="EMBL" id="KAK0627449.1"/>
    </source>
</evidence>
<dbReference type="EMBL" id="JAULSU010000002">
    <property type="protein sequence ID" value="KAK0627449.1"/>
    <property type="molecule type" value="Genomic_DNA"/>
</dbReference>
<keyword evidence="2" id="KW-0489">Methyltransferase</keyword>
<accession>A0AA39X517</accession>
<keyword evidence="2" id="KW-0808">Transferase</keyword>
<protein>
    <submittedName>
        <fullName evidence="2">S-adenosyl-L-methionine-dependent methyltransferase</fullName>
    </submittedName>
</protein>
<name>A0AA39X517_9PEZI</name>
<dbReference type="InterPro" id="IPR029063">
    <property type="entry name" value="SAM-dependent_MTases_sf"/>
</dbReference>
<evidence type="ECO:0000313" key="3">
    <source>
        <dbReference type="Proteomes" id="UP001175000"/>
    </source>
</evidence>
<dbReference type="PANTHER" id="PTHR43591">
    <property type="entry name" value="METHYLTRANSFERASE"/>
    <property type="match status" value="1"/>
</dbReference>
<organism evidence="2 3">
    <name type="scientific">Immersiella caudata</name>
    <dbReference type="NCBI Taxonomy" id="314043"/>
    <lineage>
        <taxon>Eukaryota</taxon>
        <taxon>Fungi</taxon>
        <taxon>Dikarya</taxon>
        <taxon>Ascomycota</taxon>
        <taxon>Pezizomycotina</taxon>
        <taxon>Sordariomycetes</taxon>
        <taxon>Sordariomycetidae</taxon>
        <taxon>Sordariales</taxon>
        <taxon>Lasiosphaeriaceae</taxon>
        <taxon>Immersiella</taxon>
    </lineage>
</organism>
<dbReference type="GO" id="GO:0008168">
    <property type="term" value="F:methyltransferase activity"/>
    <property type="evidence" value="ECO:0007669"/>
    <property type="project" value="UniProtKB-KW"/>
</dbReference>
<dbReference type="SUPFAM" id="SSF53335">
    <property type="entry name" value="S-adenosyl-L-methionine-dependent methyltransferases"/>
    <property type="match status" value="1"/>
</dbReference>
<dbReference type="AlphaFoldDB" id="A0AA39X517"/>
<gene>
    <name evidence="2" type="ORF">B0T14DRAFT_535273</name>
</gene>
<dbReference type="Pfam" id="PF13489">
    <property type="entry name" value="Methyltransf_23"/>
    <property type="match status" value="1"/>
</dbReference>
<dbReference type="Proteomes" id="UP001175000">
    <property type="component" value="Unassembled WGS sequence"/>
</dbReference>